<evidence type="ECO:0008006" key="3">
    <source>
        <dbReference type="Google" id="ProtNLM"/>
    </source>
</evidence>
<dbReference type="Proteomes" id="UP000267464">
    <property type="component" value="Unassembled WGS sequence"/>
</dbReference>
<evidence type="ECO:0000313" key="2">
    <source>
        <dbReference type="Proteomes" id="UP000267464"/>
    </source>
</evidence>
<dbReference type="AlphaFoldDB" id="A0A3N7HLF5"/>
<dbReference type="EMBL" id="QUSW01000009">
    <property type="protein sequence ID" value="RQP21866.1"/>
    <property type="molecule type" value="Genomic_DNA"/>
</dbReference>
<name>A0A3N7HLF5_9BURK</name>
<protein>
    <recommendedName>
        <fullName evidence="3">DUF2971 domain-containing protein</fullName>
    </recommendedName>
</protein>
<proteinExistence type="predicted"/>
<gene>
    <name evidence="1" type="ORF">DZC73_25850</name>
</gene>
<keyword evidence="2" id="KW-1185">Reference proteome</keyword>
<organism evidence="1 2">
    <name type="scientific">Piscinibacter terrae</name>
    <dbReference type="NCBI Taxonomy" id="2496871"/>
    <lineage>
        <taxon>Bacteria</taxon>
        <taxon>Pseudomonadati</taxon>
        <taxon>Pseudomonadota</taxon>
        <taxon>Betaproteobacteria</taxon>
        <taxon>Burkholderiales</taxon>
        <taxon>Sphaerotilaceae</taxon>
        <taxon>Piscinibacter</taxon>
    </lineage>
</organism>
<dbReference type="RefSeq" id="WP_124543278.1">
    <property type="nucleotide sequence ID" value="NZ_QUSW01000009.1"/>
</dbReference>
<evidence type="ECO:0000313" key="1">
    <source>
        <dbReference type="EMBL" id="RQP21866.1"/>
    </source>
</evidence>
<dbReference type="OrthoDB" id="7852032at2"/>
<comment type="caution">
    <text evidence="1">The sequence shown here is derived from an EMBL/GenBank/DDBJ whole genome shotgun (WGS) entry which is preliminary data.</text>
</comment>
<accession>A0A3N7HLF5</accession>
<reference evidence="1 2" key="1">
    <citation type="submission" date="2018-08" db="EMBL/GenBank/DDBJ databases">
        <authorList>
            <person name="Khan S.A."/>
            <person name="Jeon C.O."/>
            <person name="Chun B.H."/>
            <person name="Jeong S.E."/>
        </authorList>
    </citation>
    <scope>NUCLEOTIDE SEQUENCE [LARGE SCALE GENOMIC DNA]</scope>
    <source>
        <strain evidence="1 2">S-16</strain>
    </source>
</reference>
<sequence>MGGGVYADDDNASQVIPKWRLVEKWAKGHGIYDHPDLNRNEWLYRYMRADQAVRMLRDRKLWFSAPDRWEDPHEAWWCDQLFRKGSHLATAFAYGSCWTRRWLDEPFWRMYACRCAEEETGAAAKKPQHPVRVLPAVRFRSKVGTLFEWLREAARQEQCKAFMGRVRYCPIEQLVDTASKMRKADDNPAPTAATGLHMKRRAYKFEDEVRLLWIDRKPKRDGHGIPFDPTALFDQVMIGPTKDESRYSEVESMLVELGIPDTLIEPSSIWTPPDVHGGH</sequence>
<reference evidence="1 2" key="2">
    <citation type="submission" date="2018-12" db="EMBL/GenBank/DDBJ databases">
        <title>Rhizobacter gummiphilus sp. nov., a rubber-degrading bacterium isolated from the soil of a botanical garden in Japan.</title>
        <authorList>
            <person name="Shunsuke S.S."/>
        </authorList>
    </citation>
    <scope>NUCLEOTIDE SEQUENCE [LARGE SCALE GENOMIC DNA]</scope>
    <source>
        <strain evidence="1 2">S-16</strain>
    </source>
</reference>